<dbReference type="Proteomes" id="UP000694892">
    <property type="component" value="Chromosome 2L"/>
</dbReference>
<name>A0A974HXQ0_XENLA</name>
<reference evidence="3" key="1">
    <citation type="journal article" date="2016" name="Nature">
        <title>Genome evolution in the allotetraploid frog Xenopus laevis.</title>
        <authorList>
            <person name="Session A.M."/>
            <person name="Uno Y."/>
            <person name="Kwon T."/>
            <person name="Chapman J.A."/>
            <person name="Toyoda A."/>
            <person name="Takahashi S."/>
            <person name="Fukui A."/>
            <person name="Hikosaka A."/>
            <person name="Suzuki A."/>
            <person name="Kondo M."/>
            <person name="van Heeringen S.J."/>
            <person name="Quigley I."/>
            <person name="Heinz S."/>
            <person name="Ogino H."/>
            <person name="Ochi H."/>
            <person name="Hellsten U."/>
            <person name="Lyons J.B."/>
            <person name="Simakov O."/>
            <person name="Putnam N."/>
            <person name="Stites J."/>
            <person name="Kuroki Y."/>
            <person name="Tanaka T."/>
            <person name="Michiue T."/>
            <person name="Watanabe M."/>
            <person name="Bogdanovic O."/>
            <person name="Lister R."/>
            <person name="Georgiou G."/>
            <person name="Paranjpe S.S."/>
            <person name="van Kruijsbergen I."/>
            <person name="Shu S."/>
            <person name="Carlson J."/>
            <person name="Kinoshita T."/>
            <person name="Ohta Y."/>
            <person name="Mawaribuchi S."/>
            <person name="Jenkins J."/>
            <person name="Grimwood J."/>
            <person name="Schmutz J."/>
            <person name="Mitros T."/>
            <person name="Mozaffari S.V."/>
            <person name="Suzuki Y."/>
            <person name="Haramoto Y."/>
            <person name="Yamamoto T.S."/>
            <person name="Takagi C."/>
            <person name="Heald R."/>
            <person name="Miller K."/>
            <person name="Haudenschild C."/>
            <person name="Kitzman J."/>
            <person name="Nakayama T."/>
            <person name="Izutsu Y."/>
            <person name="Robert J."/>
            <person name="Fortriede J."/>
            <person name="Burns K."/>
            <person name="Lotay V."/>
            <person name="Karimi K."/>
            <person name="Yasuoka Y."/>
            <person name="Dichmann D.S."/>
            <person name="Flajnik M.F."/>
            <person name="Houston D.W."/>
            <person name="Shendure J."/>
            <person name="DuPasquier L."/>
            <person name="Vize P.D."/>
            <person name="Zorn A.M."/>
            <person name="Ito M."/>
            <person name="Marcotte E.M."/>
            <person name="Wallingford J.B."/>
            <person name="Ito Y."/>
            <person name="Asashima M."/>
            <person name="Ueno N."/>
            <person name="Matsuda Y."/>
            <person name="Veenstra G.J."/>
            <person name="Fujiyama A."/>
            <person name="Harland R.M."/>
            <person name="Taira M."/>
            <person name="Rokhsar D.S."/>
        </authorList>
    </citation>
    <scope>NUCLEOTIDE SEQUENCE [LARGE SCALE GENOMIC DNA]</scope>
    <source>
        <strain evidence="3">J</strain>
    </source>
</reference>
<evidence type="ECO:0000313" key="2">
    <source>
        <dbReference type="EMBL" id="OCT94189.1"/>
    </source>
</evidence>
<dbReference type="AlphaFoldDB" id="A0A974HXQ0"/>
<feature type="region of interest" description="Disordered" evidence="1">
    <location>
        <begin position="43"/>
        <end position="72"/>
    </location>
</feature>
<gene>
    <name evidence="2" type="ORF">XELAEV_18011857mg</name>
</gene>
<organism evidence="2 3">
    <name type="scientific">Xenopus laevis</name>
    <name type="common">African clawed frog</name>
    <dbReference type="NCBI Taxonomy" id="8355"/>
    <lineage>
        <taxon>Eukaryota</taxon>
        <taxon>Metazoa</taxon>
        <taxon>Chordata</taxon>
        <taxon>Craniata</taxon>
        <taxon>Vertebrata</taxon>
        <taxon>Euteleostomi</taxon>
        <taxon>Amphibia</taxon>
        <taxon>Batrachia</taxon>
        <taxon>Anura</taxon>
        <taxon>Pipoidea</taxon>
        <taxon>Pipidae</taxon>
        <taxon>Xenopodinae</taxon>
        <taxon>Xenopus</taxon>
        <taxon>Xenopus</taxon>
    </lineage>
</organism>
<proteinExistence type="predicted"/>
<protein>
    <submittedName>
        <fullName evidence="2">Uncharacterized protein</fullName>
    </submittedName>
</protein>
<evidence type="ECO:0000256" key="1">
    <source>
        <dbReference type="SAM" id="MobiDB-lite"/>
    </source>
</evidence>
<evidence type="ECO:0000313" key="3">
    <source>
        <dbReference type="Proteomes" id="UP000694892"/>
    </source>
</evidence>
<dbReference type="EMBL" id="CM004468">
    <property type="protein sequence ID" value="OCT94189.1"/>
    <property type="molecule type" value="Genomic_DNA"/>
</dbReference>
<sequence length="72" mass="7854">MPKGHNSMPLNIHLRSSCTLENRVGLGPAGHWVWERERLRPASAAKYPTRSSSLAGPLVPPSRPSNPAAKMK</sequence>
<accession>A0A974HXQ0</accession>